<feature type="domain" description="PDZ" evidence="12">
    <location>
        <begin position="40"/>
        <end position="121"/>
    </location>
</feature>
<dbReference type="Gene3D" id="2.30.42.10">
    <property type="match status" value="1"/>
</dbReference>
<dbReference type="Ensembl" id="ENSLBET00000032750.1">
    <property type="protein sequence ID" value="ENSLBEP00000031325.1"/>
    <property type="gene ID" value="ENSLBEG00000023649.1"/>
</dbReference>
<keyword evidence="8" id="KW-0206">Cytoskeleton</keyword>
<dbReference type="PANTHER" id="PTHR15012">
    <property type="entry name" value="APICAL PROTEIN/SHROOM-RELATED"/>
    <property type="match status" value="1"/>
</dbReference>
<feature type="coiled-coil region" evidence="10">
    <location>
        <begin position="1539"/>
        <end position="1592"/>
    </location>
</feature>
<dbReference type="Gene3D" id="6.10.250.3120">
    <property type="match status" value="1"/>
</dbReference>
<reference evidence="15" key="1">
    <citation type="submission" date="2025-08" db="UniProtKB">
        <authorList>
            <consortium name="Ensembl"/>
        </authorList>
    </citation>
    <scope>IDENTIFICATION</scope>
</reference>
<feature type="compositionally biased region" description="Polar residues" evidence="11">
    <location>
        <begin position="550"/>
        <end position="566"/>
    </location>
</feature>
<evidence type="ECO:0000256" key="7">
    <source>
        <dbReference type="ARBA" id="ARBA00023203"/>
    </source>
</evidence>
<dbReference type="PROSITE" id="PS51307">
    <property type="entry name" value="ASD2"/>
    <property type="match status" value="1"/>
</dbReference>
<feature type="compositionally biased region" description="Polar residues" evidence="11">
    <location>
        <begin position="164"/>
        <end position="183"/>
    </location>
</feature>
<evidence type="ECO:0000256" key="4">
    <source>
        <dbReference type="ARBA" id="ARBA00022490"/>
    </source>
</evidence>
<feature type="compositionally biased region" description="Polar residues" evidence="11">
    <location>
        <begin position="418"/>
        <end position="444"/>
    </location>
</feature>
<keyword evidence="16" id="KW-1185">Reference proteome</keyword>
<dbReference type="Pfam" id="PF08687">
    <property type="entry name" value="ASD2"/>
    <property type="match status" value="1"/>
</dbReference>
<dbReference type="GO" id="GO:0030864">
    <property type="term" value="C:cortical actin cytoskeleton"/>
    <property type="evidence" value="ECO:0007669"/>
    <property type="project" value="TreeGrafter"/>
</dbReference>
<keyword evidence="7 9" id="KW-0009">Actin-binding</keyword>
<dbReference type="GO" id="GO:0005912">
    <property type="term" value="C:adherens junction"/>
    <property type="evidence" value="ECO:0007669"/>
    <property type="project" value="TreeGrafter"/>
</dbReference>
<evidence type="ECO:0000256" key="8">
    <source>
        <dbReference type="ARBA" id="ARBA00023212"/>
    </source>
</evidence>
<dbReference type="InterPro" id="IPR027685">
    <property type="entry name" value="Shroom_fam"/>
</dbReference>
<feature type="region of interest" description="Disordered" evidence="11">
    <location>
        <begin position="673"/>
        <end position="702"/>
    </location>
</feature>
<feature type="compositionally biased region" description="Polar residues" evidence="11">
    <location>
        <begin position="396"/>
        <end position="405"/>
    </location>
</feature>
<feature type="region of interest" description="Disordered" evidence="11">
    <location>
        <begin position="717"/>
        <end position="736"/>
    </location>
</feature>
<feature type="domain" description="ASD2" evidence="14">
    <location>
        <begin position="1356"/>
        <end position="1648"/>
    </location>
</feature>
<feature type="compositionally biased region" description="Polar residues" evidence="11">
    <location>
        <begin position="1012"/>
        <end position="1029"/>
    </location>
</feature>
<dbReference type="CDD" id="cd06750">
    <property type="entry name" value="PDZ_shroom2_3_4-like"/>
    <property type="match status" value="1"/>
</dbReference>
<dbReference type="GeneTree" id="ENSGT00940000155212"/>
<keyword evidence="6" id="KW-0493">Microtubule</keyword>
<feature type="compositionally biased region" description="Polar residues" evidence="11">
    <location>
        <begin position="1339"/>
        <end position="1350"/>
    </location>
</feature>
<feature type="compositionally biased region" description="Basic and acidic residues" evidence="11">
    <location>
        <begin position="1090"/>
        <end position="1105"/>
    </location>
</feature>
<evidence type="ECO:0000259" key="12">
    <source>
        <dbReference type="PROSITE" id="PS50106"/>
    </source>
</evidence>
<dbReference type="FunFam" id="2.30.42.10:FF:000100">
    <property type="entry name" value="Shroom family member 2"/>
    <property type="match status" value="1"/>
</dbReference>
<dbReference type="SMART" id="SM00228">
    <property type="entry name" value="PDZ"/>
    <property type="match status" value="1"/>
</dbReference>
<feature type="compositionally biased region" description="Polar residues" evidence="11">
    <location>
        <begin position="1201"/>
        <end position="1210"/>
    </location>
</feature>
<feature type="coiled-coil region" evidence="10">
    <location>
        <begin position="1443"/>
        <end position="1498"/>
    </location>
</feature>
<feature type="region of interest" description="Disordered" evidence="11">
    <location>
        <begin position="1295"/>
        <end position="1367"/>
    </location>
</feature>
<evidence type="ECO:0000313" key="15">
    <source>
        <dbReference type="Ensembl" id="ENSLBEP00000031325.1"/>
    </source>
</evidence>
<dbReference type="Proteomes" id="UP000261660">
    <property type="component" value="Unplaced"/>
</dbReference>
<evidence type="ECO:0000256" key="6">
    <source>
        <dbReference type="ARBA" id="ARBA00022701"/>
    </source>
</evidence>
<feature type="compositionally biased region" description="Polar residues" evidence="11">
    <location>
        <begin position="1077"/>
        <end position="1089"/>
    </location>
</feature>
<feature type="compositionally biased region" description="Basic and acidic residues" evidence="11">
    <location>
        <begin position="1351"/>
        <end position="1367"/>
    </location>
</feature>
<name>A0A3Q3NB75_9LABR</name>
<evidence type="ECO:0000256" key="10">
    <source>
        <dbReference type="SAM" id="Coils"/>
    </source>
</evidence>
<accession>A0A3Q3NB75</accession>
<keyword evidence="10" id="KW-0175">Coiled coil</keyword>
<dbReference type="Pfam" id="PF08688">
    <property type="entry name" value="ASD1"/>
    <property type="match status" value="1"/>
</dbReference>
<feature type="region of interest" description="Disordered" evidence="11">
    <location>
        <begin position="1248"/>
        <end position="1280"/>
    </location>
</feature>
<feature type="compositionally biased region" description="Pro residues" evidence="11">
    <location>
        <begin position="361"/>
        <end position="370"/>
    </location>
</feature>
<evidence type="ECO:0000259" key="13">
    <source>
        <dbReference type="PROSITE" id="PS51306"/>
    </source>
</evidence>
<evidence type="ECO:0000313" key="16">
    <source>
        <dbReference type="Proteomes" id="UP000261660"/>
    </source>
</evidence>
<evidence type="ECO:0000256" key="1">
    <source>
        <dbReference type="ARBA" id="ARBA00004245"/>
    </source>
</evidence>
<dbReference type="InterPro" id="IPR001478">
    <property type="entry name" value="PDZ"/>
</dbReference>
<evidence type="ECO:0000256" key="5">
    <source>
        <dbReference type="ARBA" id="ARBA00022553"/>
    </source>
</evidence>
<feature type="region of interest" description="Disordered" evidence="11">
    <location>
        <begin position="832"/>
        <end position="916"/>
    </location>
</feature>
<comment type="subcellular location">
    <subcellularLocation>
        <location evidence="1">Cytoplasm</location>
        <location evidence="1">Cytoskeleton</location>
    </subcellularLocation>
</comment>
<dbReference type="GO" id="GO:0051015">
    <property type="term" value="F:actin filament binding"/>
    <property type="evidence" value="ECO:0007669"/>
    <property type="project" value="InterPro"/>
</dbReference>
<dbReference type="InterPro" id="IPR014800">
    <property type="entry name" value="ASD1_dom"/>
</dbReference>
<keyword evidence="3" id="KW-0217">Developmental protein</keyword>
<keyword evidence="5" id="KW-0597">Phosphoprotein</keyword>
<dbReference type="PANTHER" id="PTHR15012:SF8">
    <property type="entry name" value="PROTEIN SHROOM2"/>
    <property type="match status" value="1"/>
</dbReference>
<feature type="compositionally biased region" description="Polar residues" evidence="11">
    <location>
        <begin position="480"/>
        <end position="517"/>
    </location>
</feature>
<dbReference type="GO" id="GO:0007015">
    <property type="term" value="P:actin filament organization"/>
    <property type="evidence" value="ECO:0007669"/>
    <property type="project" value="TreeGrafter"/>
</dbReference>
<dbReference type="PROSITE" id="PS50106">
    <property type="entry name" value="PDZ"/>
    <property type="match status" value="1"/>
</dbReference>
<dbReference type="InParanoid" id="A0A3Q3NB75"/>
<feature type="region of interest" description="Disordered" evidence="11">
    <location>
        <begin position="386"/>
        <end position="639"/>
    </location>
</feature>
<evidence type="ECO:0000256" key="11">
    <source>
        <dbReference type="SAM" id="MobiDB-lite"/>
    </source>
</evidence>
<protein>
    <submittedName>
        <fullName evidence="15">Shroom family member 2</fullName>
    </submittedName>
</protein>
<feature type="compositionally biased region" description="Polar residues" evidence="11">
    <location>
        <begin position="1172"/>
        <end position="1187"/>
    </location>
</feature>
<reference evidence="15" key="2">
    <citation type="submission" date="2025-09" db="UniProtKB">
        <authorList>
            <consortium name="Ensembl"/>
        </authorList>
    </citation>
    <scope>IDENTIFICATION</scope>
</reference>
<feature type="region of interest" description="Disordered" evidence="11">
    <location>
        <begin position="225"/>
        <end position="274"/>
    </location>
</feature>
<dbReference type="STRING" id="56723.ENSLBEP00000031325"/>
<feature type="compositionally biased region" description="Polar residues" evidence="11">
    <location>
        <begin position="1303"/>
        <end position="1314"/>
    </location>
</feature>
<evidence type="ECO:0000259" key="14">
    <source>
        <dbReference type="PROSITE" id="PS51307"/>
    </source>
</evidence>
<dbReference type="InterPro" id="IPR036034">
    <property type="entry name" value="PDZ_sf"/>
</dbReference>
<evidence type="ECO:0000256" key="2">
    <source>
        <dbReference type="ARBA" id="ARBA00006469"/>
    </source>
</evidence>
<feature type="region of interest" description="Disordered" evidence="11">
    <location>
        <begin position="1399"/>
        <end position="1423"/>
    </location>
</feature>
<evidence type="ECO:0000256" key="3">
    <source>
        <dbReference type="ARBA" id="ARBA00022473"/>
    </source>
</evidence>
<feature type="compositionally biased region" description="Basic and acidic residues" evidence="11">
    <location>
        <begin position="1034"/>
        <end position="1046"/>
    </location>
</feature>
<feature type="region of interest" description="Disordered" evidence="11">
    <location>
        <begin position="325"/>
        <end position="374"/>
    </location>
</feature>
<dbReference type="GO" id="GO:0043296">
    <property type="term" value="C:apical junction complex"/>
    <property type="evidence" value="ECO:0007669"/>
    <property type="project" value="TreeGrafter"/>
</dbReference>
<feature type="compositionally biased region" description="Basic and acidic residues" evidence="11">
    <location>
        <begin position="976"/>
        <end position="990"/>
    </location>
</feature>
<feature type="domain" description="ASD1" evidence="13">
    <location>
        <begin position="760"/>
        <end position="853"/>
    </location>
</feature>
<comment type="similarity">
    <text evidence="2">Belongs to the shroom family.</text>
</comment>
<feature type="region of interest" description="Disordered" evidence="11">
    <location>
        <begin position="956"/>
        <end position="1228"/>
    </location>
</feature>
<organism evidence="15 16">
    <name type="scientific">Labrus bergylta</name>
    <name type="common">ballan wrasse</name>
    <dbReference type="NCBI Taxonomy" id="56723"/>
    <lineage>
        <taxon>Eukaryota</taxon>
        <taxon>Metazoa</taxon>
        <taxon>Chordata</taxon>
        <taxon>Craniata</taxon>
        <taxon>Vertebrata</taxon>
        <taxon>Euteleostomi</taxon>
        <taxon>Actinopterygii</taxon>
        <taxon>Neopterygii</taxon>
        <taxon>Teleostei</taxon>
        <taxon>Neoteleostei</taxon>
        <taxon>Acanthomorphata</taxon>
        <taxon>Eupercaria</taxon>
        <taxon>Labriformes</taxon>
        <taxon>Labridae</taxon>
        <taxon>Labrus</taxon>
    </lineage>
</organism>
<feature type="compositionally biased region" description="Basic and acidic residues" evidence="11">
    <location>
        <begin position="834"/>
        <end position="860"/>
    </location>
</feature>
<feature type="compositionally biased region" description="Basic and acidic residues" evidence="11">
    <location>
        <begin position="1151"/>
        <end position="1165"/>
    </location>
</feature>
<feature type="region of interest" description="Disordered" evidence="11">
    <location>
        <begin position="154"/>
        <end position="206"/>
    </location>
</feature>
<dbReference type="GO" id="GO:0005874">
    <property type="term" value="C:microtubule"/>
    <property type="evidence" value="ECO:0007669"/>
    <property type="project" value="UniProtKB-KW"/>
</dbReference>
<feature type="compositionally biased region" description="Basic and acidic residues" evidence="11">
    <location>
        <begin position="675"/>
        <end position="698"/>
    </location>
</feature>
<feature type="compositionally biased region" description="Basic and acidic residues" evidence="11">
    <location>
        <begin position="1414"/>
        <end position="1423"/>
    </location>
</feature>
<dbReference type="GO" id="GO:0016324">
    <property type="term" value="C:apical plasma membrane"/>
    <property type="evidence" value="ECO:0007669"/>
    <property type="project" value="TreeGrafter"/>
</dbReference>
<dbReference type="PROSITE" id="PS51306">
    <property type="entry name" value="ASD1"/>
    <property type="match status" value="1"/>
</dbReference>
<dbReference type="Pfam" id="PF00595">
    <property type="entry name" value="PDZ"/>
    <property type="match status" value="1"/>
</dbReference>
<keyword evidence="4" id="KW-0963">Cytoplasm</keyword>
<feature type="compositionally biased region" description="Polar residues" evidence="11">
    <location>
        <begin position="586"/>
        <end position="598"/>
    </location>
</feature>
<dbReference type="SUPFAM" id="SSF50156">
    <property type="entry name" value="PDZ domain-like"/>
    <property type="match status" value="1"/>
</dbReference>
<proteinExistence type="inferred from homology"/>
<dbReference type="InterPro" id="IPR014799">
    <property type="entry name" value="ASD2_dom"/>
</dbReference>
<evidence type="ECO:0000256" key="9">
    <source>
        <dbReference type="PROSITE-ProRule" id="PRU00637"/>
    </source>
</evidence>
<sequence length="1655" mass="184036">MDTEGYTNDQHYTEPERLWHVRQKSEDVDMRSRDGEGCSLVEVFLSGGAPWGFTLRGGLEHREPLLITKVEECSKAAAVSLQVGDELVNINEIPLTGYRQEAICLVKGSHKTLSLVVKRNMKMVDIVTQKMPSENDVHVARSFLTKILRSSMRRNEPISRPHSWHSTKFNENQSETAKTQSPPTKVWHTRYDASSSSTDLSSGWEQTNLRRVSDQFSSLGSMDSLEHVPHQYPAGQLSPAKSNNSMEHLGGGKRDSAYSSFSTSSGTPDYTLSKSNTASTENMLYKFSQWDSGGKHSNGKNSLMEGVRQDDRVAYFQMPGVSAACEGAQTEDPPGSRHSTSSRTSCGPVWHVPEKKKTASPSPPPPPPPARSDSFAATKVHERGLVVAHPDRSESYVPSKTPSENRISHKVPLKNDSDSFYTTSDQSEQFNSNKQYSLSSSDVRQGQPHHQRHHSDKGTLYSQPWATSVPKPQNVGGYYSSLQELPTNGSAQHFGQNQRRNLSNSATDPNADSTGQSRYYCVTTCQPTQPNPQPLSGKPEDRRSVPGVELSQTANEHNSLSPQSVTKVKYQPPQPQQHSPHIKDSNGYNKHQVTTVPQASVPKSCHDDRGSQRGQNTHHAEPQFMSYPPSRHSEQRRSLQIQHRELPPEMRNHSNKICPQTTPMLHSLSLDVAGQDDKTRGPDGEESPEGKQVRRSDRFATTLRNEIQMRRARLQKSMSAATLPGTEGETEGDQDVWKSTESTIPTSASSPFTNTYKDNLKEAQARVLKATSFRRKDLEPVLLEHPAAETIPNYPSSALIRKDIPSLPTVSESVMSKSGTVGVQVTRIGGRKRFPAEKKGRSFSEPDKIHEVGVKDDPSRSENASSSQDKQDLFKELALPNPFPPQSSNEIPTEIKARGPVSNSETEEPLKGTRGREYTEVVQGGPFSAHKLSVLDQQRLGTFAEYEARWNIQKTNPETRASGRYRSADNILDAGPEEKDKTTCFHERSRSSPSADFYGQKIQVPARKSETEYSQTESKPAEQLSTATGFSDRGPGDCKIREKPVEFEQYPAPPPLPMTGANPDCRHRAAPAPLNHRASSISHSLTESTHPQHEDATEPRKKLSVPEKPPPRPSYPEVKSHKSSTGSQSEIFTHCPPHVAPNPAFAPTHSAKADSEQGKGLEDKGQGAVHHLSTSNPQPASSPTASSYRPPVTANMERQRSPSPQFSPQRLSDKPPVSLQDEDANGMEHVIENQMSAVKKVPIRIVHSEGTSEKENSPFLWHSDPSAVQSEGHGVTRLGSIGAAGQDSVFCAFIRQREPDAQTDPQPQRDTYMSTVRDLISSDSQQLPPPPPTDEPSSNTVTTKTTGASNEDQKREELARDIMGKDKSLVDILDQSKMKTTMDLMEGIFPQGEELLEGAHQRKKAPTKQTVSRPAEEREKEDSMAAAVAMVTSSTYYSTSAPKAELLIKMKDMQEEEEEEDSEDELDIDLANKKQELIDSLSKKLQVLREARESLQEDVLDNNALGDDVEARVQQVCKPNELDKFRMFVGDLDKVVSLLLSLSGRLARVENALNSLEEDATAEERRTLIEKRKLLIRQHEDAKELKENLDRRERVVYDILANYLQEDSLTDYEHFVKMKSALIIEQRKLEDKIKLGDEQLKCLTDSLPIEQRLVF</sequence>